<dbReference type="InterPro" id="IPR019658">
    <property type="entry name" value="DUF2515"/>
</dbReference>
<dbReference type="Pfam" id="PF10720">
    <property type="entry name" value="DUF2515"/>
    <property type="match status" value="1"/>
</dbReference>
<sequence>MSIISQQDQLTMQIRKKTTSENIDNISRTVFYQHFFKRHPEIKWSFLASMVSRNAGWNMTDLRNVWFQTLLDESDRLHLFNVYESGNWTIFDDACPQLLLYEQSKIEGKPLFHLLANFNVSSFMIEEWLRFWHKRDEDRLCTALIINEQHVLQKAVIQTKLYQDLISQKLFYKMEQLTHFSYVVFPSDTGSLYTLYVRRFHLVAERIKLGRRLAYLLFHPSVYPYVYTFSRRHPHTGSRNDYATLTNWSPQVNSFPLRLVYPRIHHPYQKRADWYSHHTKIEQYFAPIKEWTPVARDHWIQQKWVAIYAAYKCKQLLNP</sequence>
<proteinExistence type="predicted"/>
<evidence type="ECO:0000313" key="1">
    <source>
        <dbReference type="EMBL" id="TSB46958.1"/>
    </source>
</evidence>
<protein>
    <submittedName>
        <fullName evidence="1">DUF2515 domain-containing protein</fullName>
    </submittedName>
</protein>
<comment type="caution">
    <text evidence="1">The sequence shown here is derived from an EMBL/GenBank/DDBJ whole genome shotgun (WGS) entry which is preliminary data.</text>
</comment>
<dbReference type="EMBL" id="VLXZ01000004">
    <property type="protein sequence ID" value="TSB46958.1"/>
    <property type="molecule type" value="Genomic_DNA"/>
</dbReference>
<gene>
    <name evidence="1" type="ORF">FN960_08025</name>
</gene>
<reference evidence="1 2" key="1">
    <citation type="submission" date="2019-07" db="EMBL/GenBank/DDBJ databases">
        <authorList>
            <person name="Park Y.J."/>
            <person name="Jeong S.E."/>
            <person name="Jung H.S."/>
        </authorList>
    </citation>
    <scope>NUCLEOTIDE SEQUENCE [LARGE SCALE GENOMIC DNA]</scope>
    <source>
        <strain evidence="2">P16(2019)</strain>
    </source>
</reference>
<dbReference type="RefSeq" id="WP_143848188.1">
    <property type="nucleotide sequence ID" value="NZ_VLXZ01000004.1"/>
</dbReference>
<dbReference type="AlphaFoldDB" id="A0A553ZZT6"/>
<dbReference type="OrthoDB" id="2690514at2"/>
<evidence type="ECO:0000313" key="2">
    <source>
        <dbReference type="Proteomes" id="UP000318521"/>
    </source>
</evidence>
<organism evidence="1 2">
    <name type="scientific">Alkalicoccobacillus porphyridii</name>
    <dbReference type="NCBI Taxonomy" id="2597270"/>
    <lineage>
        <taxon>Bacteria</taxon>
        <taxon>Bacillati</taxon>
        <taxon>Bacillota</taxon>
        <taxon>Bacilli</taxon>
        <taxon>Bacillales</taxon>
        <taxon>Bacillaceae</taxon>
        <taxon>Alkalicoccobacillus</taxon>
    </lineage>
</organism>
<name>A0A553ZZT6_9BACI</name>
<dbReference type="Proteomes" id="UP000318521">
    <property type="component" value="Unassembled WGS sequence"/>
</dbReference>
<keyword evidence="2" id="KW-1185">Reference proteome</keyword>
<accession>A0A553ZZT6</accession>